<name>A0ABV2Q897_9BURK</name>
<proteinExistence type="predicted"/>
<evidence type="ECO:0000313" key="1">
    <source>
        <dbReference type="EMBL" id="MET4577246.1"/>
    </source>
</evidence>
<organism evidence="1 2">
    <name type="scientific">Ottowia thiooxydans</name>
    <dbReference type="NCBI Taxonomy" id="219182"/>
    <lineage>
        <taxon>Bacteria</taxon>
        <taxon>Pseudomonadati</taxon>
        <taxon>Pseudomonadota</taxon>
        <taxon>Betaproteobacteria</taxon>
        <taxon>Burkholderiales</taxon>
        <taxon>Comamonadaceae</taxon>
        <taxon>Ottowia</taxon>
    </lineage>
</organism>
<gene>
    <name evidence="1" type="ORF">ABIE13_002357</name>
</gene>
<keyword evidence="2" id="KW-1185">Reference proteome</keyword>
<dbReference type="Proteomes" id="UP001549320">
    <property type="component" value="Unassembled WGS sequence"/>
</dbReference>
<comment type="caution">
    <text evidence="1">The sequence shown here is derived from an EMBL/GenBank/DDBJ whole genome shotgun (WGS) entry which is preliminary data.</text>
</comment>
<dbReference type="EMBL" id="JBEPSH010000004">
    <property type="protein sequence ID" value="MET4577246.1"/>
    <property type="molecule type" value="Genomic_DNA"/>
</dbReference>
<protein>
    <submittedName>
        <fullName evidence="1">Regulator of Ras-like GTPase activity (Roadblock/LC7/MglB family)</fullName>
    </submittedName>
</protein>
<reference evidence="1 2" key="1">
    <citation type="submission" date="2024-06" db="EMBL/GenBank/DDBJ databases">
        <title>Sorghum-associated microbial communities from plants grown in Nebraska, USA.</title>
        <authorList>
            <person name="Schachtman D."/>
        </authorList>
    </citation>
    <scope>NUCLEOTIDE SEQUENCE [LARGE SCALE GENOMIC DNA]</scope>
    <source>
        <strain evidence="1 2">2709</strain>
    </source>
</reference>
<accession>A0ABV2Q897</accession>
<evidence type="ECO:0000313" key="2">
    <source>
        <dbReference type="Proteomes" id="UP001549320"/>
    </source>
</evidence>
<dbReference type="Gene3D" id="3.30.450.30">
    <property type="entry name" value="Dynein light chain 2a, cytoplasmic"/>
    <property type="match status" value="1"/>
</dbReference>
<sequence>MMQVHSHLKDINPPIIQMATIKQSLDELMALDGAMCAAIVDSTSGMILGSIGSGIDMEIAAAGNTEVMRSKVKTMRALGLNDVIDDILITLGKQYHVLRPSSRKEGIFIYTVLDKGRSNLAMARRKVQDVDKELNF</sequence>